<name>A0A512DXQ3_9PROT</name>
<feature type="domain" description="Ubiquinol-cytochrome c chaperone" evidence="3">
    <location>
        <begin position="34"/>
        <end position="174"/>
    </location>
</feature>
<proteinExistence type="inferred from homology"/>
<evidence type="ECO:0000256" key="2">
    <source>
        <dbReference type="ARBA" id="ARBA00006436"/>
    </source>
</evidence>
<comment type="similarity">
    <text evidence="2">Belongs to the UPF0174 family.</text>
</comment>
<dbReference type="PANTHER" id="PTHR12184">
    <property type="entry name" value="UBIQUINOL-CYTOCHROME C REDUCTASE COMPLEX ASSEMBLY FACTOR 1 FAMILY MEMBER"/>
    <property type="match status" value="1"/>
</dbReference>
<accession>A0A512DXQ3</accession>
<evidence type="ECO:0000313" key="4">
    <source>
        <dbReference type="EMBL" id="GEO41263.1"/>
    </source>
</evidence>
<comment type="similarity">
    <text evidence="1">Belongs to the CBP3 family.</text>
</comment>
<gene>
    <name evidence="4" type="ORF">SAE02_54110</name>
</gene>
<evidence type="ECO:0000259" key="3">
    <source>
        <dbReference type="Pfam" id="PF03981"/>
    </source>
</evidence>
<dbReference type="InterPro" id="IPR007129">
    <property type="entry name" value="Ubiqinol_cyt_c_chaperone_CPB3"/>
</dbReference>
<keyword evidence="5" id="KW-1185">Reference proteome</keyword>
<reference evidence="4 5" key="1">
    <citation type="submission" date="2019-07" db="EMBL/GenBank/DDBJ databases">
        <title>Whole genome shotgun sequence of Skermanella aerolata NBRC 106429.</title>
        <authorList>
            <person name="Hosoyama A."/>
            <person name="Uohara A."/>
            <person name="Ohji S."/>
            <person name="Ichikawa N."/>
        </authorList>
    </citation>
    <scope>NUCLEOTIDE SEQUENCE [LARGE SCALE GENOMIC DNA]</scope>
    <source>
        <strain evidence="4 5">NBRC 106429</strain>
    </source>
</reference>
<comment type="caution">
    <text evidence="4">The sequence shown here is derived from an EMBL/GenBank/DDBJ whole genome shotgun (WGS) entry which is preliminary data.</text>
</comment>
<dbReference type="EMBL" id="BJYZ01000027">
    <property type="protein sequence ID" value="GEO41263.1"/>
    <property type="molecule type" value="Genomic_DNA"/>
</dbReference>
<sequence>MLNRLFQRNRHEAQALDLYEAIVAQARRPEFYSDLDVPDTIDGRFEMIAMHAFLVMHRLKTRGTEAEAVSQQLFDTLIADMDRSLREIGIGDLSVPKHIKKMAKGLYGRIVSYEKGLNDPSDAVMHAALDRNLYGTVMEVPERCFEAVTAYMRREVESLAAQPLDRLVAGHVQFGPPPAIGPLP</sequence>
<dbReference type="RefSeq" id="WP_044431502.1">
    <property type="nucleotide sequence ID" value="NZ_BJYZ01000027.1"/>
</dbReference>
<dbReference type="Proteomes" id="UP000321523">
    <property type="component" value="Unassembled WGS sequence"/>
</dbReference>
<protein>
    <submittedName>
        <fullName evidence="4">Ubiquinol-cytochrome c chaperone</fullName>
    </submittedName>
</protein>
<dbReference type="PANTHER" id="PTHR12184:SF1">
    <property type="entry name" value="UBIQUINOL-CYTOCHROME-C REDUCTASE COMPLEX ASSEMBLY FACTOR 1"/>
    <property type="match status" value="1"/>
</dbReference>
<evidence type="ECO:0000313" key="5">
    <source>
        <dbReference type="Proteomes" id="UP000321523"/>
    </source>
</evidence>
<dbReference type="InterPro" id="IPR014569">
    <property type="entry name" value="Ubq_cyt-c_CBP3-rel"/>
</dbReference>
<dbReference type="OrthoDB" id="7158889at2"/>
<dbReference type="AlphaFoldDB" id="A0A512DXQ3"/>
<dbReference type="Pfam" id="PF03981">
    <property type="entry name" value="Ubiq_cyt_C_chap"/>
    <property type="match status" value="1"/>
</dbReference>
<dbReference type="InterPro" id="IPR021150">
    <property type="entry name" value="Ubiq_cyt_c_chap"/>
</dbReference>
<evidence type="ECO:0000256" key="1">
    <source>
        <dbReference type="ARBA" id="ARBA00006407"/>
    </source>
</evidence>
<dbReference type="PIRSF" id="PIRSF032079">
    <property type="entry name" value="UCP032079"/>
    <property type="match status" value="1"/>
</dbReference>
<organism evidence="4 5">
    <name type="scientific">Skermanella aerolata</name>
    <dbReference type="NCBI Taxonomy" id="393310"/>
    <lineage>
        <taxon>Bacteria</taxon>
        <taxon>Pseudomonadati</taxon>
        <taxon>Pseudomonadota</taxon>
        <taxon>Alphaproteobacteria</taxon>
        <taxon>Rhodospirillales</taxon>
        <taxon>Azospirillaceae</taxon>
        <taxon>Skermanella</taxon>
    </lineage>
</organism>